<organism evidence="7 8">
    <name type="scientific">Chitinimonas taiwanensis DSM 18899</name>
    <dbReference type="NCBI Taxonomy" id="1121279"/>
    <lineage>
        <taxon>Bacteria</taxon>
        <taxon>Pseudomonadati</taxon>
        <taxon>Pseudomonadota</taxon>
        <taxon>Betaproteobacteria</taxon>
        <taxon>Neisseriales</taxon>
        <taxon>Chitinibacteraceae</taxon>
        <taxon>Chitinimonas</taxon>
    </lineage>
</organism>
<dbReference type="InterPro" id="IPR029479">
    <property type="entry name" value="Nitroreductase"/>
</dbReference>
<dbReference type="InterPro" id="IPR050461">
    <property type="entry name" value="Nitroreductase_HadB/RutE"/>
</dbReference>
<comment type="cofactor">
    <cofactor evidence="5">
        <name>FMN</name>
        <dbReference type="ChEBI" id="CHEBI:58210"/>
    </cofactor>
</comment>
<evidence type="ECO:0000313" key="8">
    <source>
        <dbReference type="Proteomes" id="UP000186513"/>
    </source>
</evidence>
<keyword evidence="1 5" id="KW-0285">Flavoprotein</keyword>
<dbReference type="Gene3D" id="3.40.109.10">
    <property type="entry name" value="NADH Oxidase"/>
    <property type="match status" value="1"/>
</dbReference>
<dbReference type="Pfam" id="PF00881">
    <property type="entry name" value="Nitroreductase"/>
    <property type="match status" value="1"/>
</dbReference>
<name>A0A1K2HQA5_9NEIS</name>
<keyword evidence="3 5" id="KW-0521">NADP</keyword>
<evidence type="ECO:0000256" key="5">
    <source>
        <dbReference type="HAMAP-Rule" id="MF_01204"/>
    </source>
</evidence>
<evidence type="ECO:0000259" key="6">
    <source>
        <dbReference type="Pfam" id="PF00881"/>
    </source>
</evidence>
<keyword evidence="4 5" id="KW-0560">Oxidoreductase</keyword>
<dbReference type="EMBL" id="FPKR01000014">
    <property type="protein sequence ID" value="SFZ78992.1"/>
    <property type="molecule type" value="Genomic_DNA"/>
</dbReference>
<evidence type="ECO:0000256" key="4">
    <source>
        <dbReference type="ARBA" id="ARBA00023002"/>
    </source>
</evidence>
<dbReference type="SUPFAM" id="SSF55469">
    <property type="entry name" value="FMN-dependent nitroreductase-like"/>
    <property type="match status" value="1"/>
</dbReference>
<comment type="similarity">
    <text evidence="5">Belongs to the nitroreductase family. HadB/RutE subfamily.</text>
</comment>
<dbReference type="PANTHER" id="PTHR43543">
    <property type="entry name" value="MALONIC SEMIALDEHYDE REDUCTASE RUTE-RELATED"/>
    <property type="match status" value="1"/>
</dbReference>
<evidence type="ECO:0000256" key="3">
    <source>
        <dbReference type="ARBA" id="ARBA00022857"/>
    </source>
</evidence>
<dbReference type="PANTHER" id="PTHR43543:SF1">
    <property type="entry name" value="MALONIC SEMIALDEHYDE REDUCTASE RUTE-RELATED"/>
    <property type="match status" value="1"/>
</dbReference>
<dbReference type="NCBIfam" id="NF003768">
    <property type="entry name" value="PRK05365.1"/>
    <property type="match status" value="1"/>
</dbReference>
<dbReference type="CDD" id="cd02148">
    <property type="entry name" value="RutE-like"/>
    <property type="match status" value="1"/>
</dbReference>
<gene>
    <name evidence="7" type="ORF">SAMN02745887_03310</name>
</gene>
<dbReference type="EC" id="1.-.-.-" evidence="5"/>
<dbReference type="InterPro" id="IPR000415">
    <property type="entry name" value="Nitroreductase-like"/>
</dbReference>
<dbReference type="HAMAP" id="MF_01204">
    <property type="entry name" value="Oxidoreductase_RutE_HadB"/>
    <property type="match status" value="1"/>
</dbReference>
<keyword evidence="5" id="KW-0520">NAD</keyword>
<proteinExistence type="inferred from homology"/>
<evidence type="ECO:0000313" key="7">
    <source>
        <dbReference type="EMBL" id="SFZ78992.1"/>
    </source>
</evidence>
<dbReference type="InterPro" id="IPR023936">
    <property type="entry name" value="RutE-like"/>
</dbReference>
<keyword evidence="2 5" id="KW-0288">FMN</keyword>
<feature type="domain" description="Nitroreductase" evidence="6">
    <location>
        <begin position="27"/>
        <end position="170"/>
    </location>
</feature>
<reference evidence="7 8" key="1">
    <citation type="submission" date="2016-11" db="EMBL/GenBank/DDBJ databases">
        <authorList>
            <person name="Jaros S."/>
            <person name="Januszkiewicz K."/>
            <person name="Wedrychowicz H."/>
        </authorList>
    </citation>
    <scope>NUCLEOTIDE SEQUENCE [LARGE SCALE GENOMIC DNA]</scope>
    <source>
        <strain evidence="7 8">DSM 18899</strain>
    </source>
</reference>
<dbReference type="Proteomes" id="UP000186513">
    <property type="component" value="Unassembled WGS sequence"/>
</dbReference>
<dbReference type="AlphaFoldDB" id="A0A1K2HQA5"/>
<dbReference type="STRING" id="1121279.SAMN02745887_03310"/>
<evidence type="ECO:0000256" key="2">
    <source>
        <dbReference type="ARBA" id="ARBA00022643"/>
    </source>
</evidence>
<keyword evidence="8" id="KW-1185">Reference proteome</keyword>
<evidence type="ECO:0000256" key="1">
    <source>
        <dbReference type="ARBA" id="ARBA00022630"/>
    </source>
</evidence>
<sequence>MLASIRTDLMPAMSTPLSDASLDQLFRQARTHNHFSDRPVEDSTLQALYELLKWGPTSANASPARFVFVKSIAAKQLLAPALSEGNLAKTLAAPVTVIVAHDLAFYEQLGTLFPHTDARSWFAGNDAAIQTTAFRNGSLQGAYLLLAARALGLDCGPMSGFDNSKVDAAFFAGTSVRSNFLINLGYGDGQQLHARNPRLAFEDACRIA</sequence>
<dbReference type="GO" id="GO:0016491">
    <property type="term" value="F:oxidoreductase activity"/>
    <property type="evidence" value="ECO:0007669"/>
    <property type="project" value="UniProtKB-UniRule"/>
</dbReference>
<accession>A0A1K2HQA5</accession>
<protein>
    <recommendedName>
        <fullName evidence="5">Putative NADH dehydrogenase/NAD(P)H nitroreductase SAMN02745887_03310</fullName>
        <ecNumber evidence="5">1.-.-.-</ecNumber>
    </recommendedName>
</protein>